<dbReference type="PANTHER" id="PTHR28221">
    <property type="entry name" value="RNA POLYMERASE I-SPECIFIC TRANSCRIPTION INITIATION FACTOR RRN6"/>
    <property type="match status" value="1"/>
</dbReference>
<feature type="compositionally biased region" description="Polar residues" evidence="1">
    <location>
        <begin position="615"/>
        <end position="624"/>
    </location>
</feature>
<evidence type="ECO:0000313" key="3">
    <source>
        <dbReference type="EMBL" id="WFD42940.1"/>
    </source>
</evidence>
<dbReference type="Pfam" id="PF20639">
    <property type="entry name" value="Rrn6_K-rich"/>
    <property type="match status" value="1"/>
</dbReference>
<evidence type="ECO:0000259" key="2">
    <source>
        <dbReference type="Pfam" id="PF20639"/>
    </source>
</evidence>
<sequence length="748" mass="83780">MSSLLYTEEAGAAALVSDSTQGRGGDTGQFRWNLARRDAVRRPLLFECSSTFQLFPESGQQKVLGSNSIPIHDRAAHAVSFLRRYHPGIHVPSQVLSSVMLDDEQTQIRNEDDGSDLVQSTMALLESPSTSSKLLVCVGGVHRCELFVSKLETPCIVHASGKAIFETQSPIVQVVGLSGFRVMFRTRAKTWVGHLRESKRIATEGPRYKFVEQMCISASKALHADASWIDSKSVCMTDTRGTTRIWDVARQRCARTLPINDSLDSDKFWTSNTSQNVVRVASCYTLYSHDMRTPRPNIITQTSHSGQTLCRAKITSLLDSRIQVKLHTPLLALSTTEAVQYYDQRFPKIPVFHWSHRRGYDRTLNLCSVPGEQPEICVLSSRHNRLLITYGAETDTNTSANIVQPYVPRAISSAAENQWNPESPTPPIFAQITTASDTPDVLGCFEQTMLGAVWMRPMCRTELHDWPLVQPEWDASAYRKAYRACANEDPGPFGDTEMTPVDYRSLYRDGNNAAIGRILAHVQKQDAHDYLAIALPWSDNVPQDKRLLWQWILGQLAEANPGADQKTIAQQAIDLLLASTVMPNVTPVQDEAQNSNWRWDRKEAPSCPELPTPSLIRNSTRSEQLPDTTRILLAEWPVGSDPNSYQYENPYRETFEPVENVSRRPFPSSQPIKEVVRSSKKRPKVHNLPSQPISHRESPSSSQTSDHPSSSQNLDNVPAIAQTQTEPGRFGTRSSFQPAKRKKRTSGF</sequence>
<dbReference type="InterPro" id="IPR048536">
    <property type="entry name" value="Rrn6_K-rich"/>
</dbReference>
<proteinExistence type="predicted"/>
<accession>A0AAF0F5W5</accession>
<dbReference type="EMBL" id="CP118376">
    <property type="protein sequence ID" value="WFD42940.1"/>
    <property type="molecule type" value="Genomic_DNA"/>
</dbReference>
<feature type="compositionally biased region" description="Low complexity" evidence="1">
    <location>
        <begin position="699"/>
        <end position="712"/>
    </location>
</feature>
<dbReference type="GO" id="GO:0001179">
    <property type="term" value="F:RNA polymerase I general transcription initiation factor binding"/>
    <property type="evidence" value="ECO:0007669"/>
    <property type="project" value="TreeGrafter"/>
</dbReference>
<evidence type="ECO:0000256" key="1">
    <source>
        <dbReference type="SAM" id="MobiDB-lite"/>
    </source>
</evidence>
<keyword evidence="4" id="KW-1185">Reference proteome</keyword>
<dbReference type="GO" id="GO:0042790">
    <property type="term" value="P:nucleolar large rRNA transcription by RNA polymerase I"/>
    <property type="evidence" value="ECO:0007669"/>
    <property type="project" value="TreeGrafter"/>
</dbReference>
<dbReference type="InterPro" id="IPR019350">
    <property type="entry name" value="RNA_pol_I-sp_TIF_RRN6-like"/>
</dbReference>
<feature type="domain" description="RRN6 K-rich C-terminal" evidence="2">
    <location>
        <begin position="632"/>
        <end position="748"/>
    </location>
</feature>
<feature type="compositionally biased region" description="Basic residues" evidence="1">
    <location>
        <begin position="739"/>
        <end position="748"/>
    </location>
</feature>
<organism evidence="3 4">
    <name type="scientific">Malassezia psittaci</name>
    <dbReference type="NCBI Taxonomy" id="1821823"/>
    <lineage>
        <taxon>Eukaryota</taxon>
        <taxon>Fungi</taxon>
        <taxon>Dikarya</taxon>
        <taxon>Basidiomycota</taxon>
        <taxon>Ustilaginomycotina</taxon>
        <taxon>Malasseziomycetes</taxon>
        <taxon>Malasseziales</taxon>
        <taxon>Malasseziaceae</taxon>
        <taxon>Malassezia</taxon>
    </lineage>
</organism>
<reference evidence="3" key="1">
    <citation type="submission" date="2023-02" db="EMBL/GenBank/DDBJ databases">
        <title>Mating type loci evolution in Malassezia.</title>
        <authorList>
            <person name="Coelho M.A."/>
        </authorList>
    </citation>
    <scope>NUCLEOTIDE SEQUENCE</scope>
    <source>
        <strain evidence="3">CBS 14136</strain>
    </source>
</reference>
<feature type="compositionally biased region" description="Polar residues" evidence="1">
    <location>
        <begin position="587"/>
        <end position="597"/>
    </location>
</feature>
<gene>
    <name evidence="3" type="ORF">MPSI1_001591</name>
</gene>
<protein>
    <recommendedName>
        <fullName evidence="2">RRN6 K-rich C-terminal domain-containing protein</fullName>
    </recommendedName>
</protein>
<feature type="region of interest" description="Disordered" evidence="1">
    <location>
        <begin position="656"/>
        <end position="748"/>
    </location>
</feature>
<dbReference type="AlphaFoldDB" id="A0AAF0F5W5"/>
<dbReference type="PANTHER" id="PTHR28221:SF2">
    <property type="entry name" value="RNA POLYMERASE I-SPECIFIC TRANSCRIPTION INITIATION FACTOR RRN6"/>
    <property type="match status" value="1"/>
</dbReference>
<evidence type="ECO:0000313" key="4">
    <source>
        <dbReference type="Proteomes" id="UP001214628"/>
    </source>
</evidence>
<dbReference type="GO" id="GO:0001163">
    <property type="term" value="F:RNA polymerase I transcription regulatory region sequence-specific DNA binding"/>
    <property type="evidence" value="ECO:0007669"/>
    <property type="project" value="TreeGrafter"/>
</dbReference>
<feature type="compositionally biased region" description="Polar residues" evidence="1">
    <location>
        <begin position="721"/>
        <end position="737"/>
    </location>
</feature>
<dbReference type="Proteomes" id="UP001214628">
    <property type="component" value="Chromosome 2"/>
</dbReference>
<dbReference type="GO" id="GO:0070860">
    <property type="term" value="C:RNA polymerase I core factor complex"/>
    <property type="evidence" value="ECO:0007669"/>
    <property type="project" value="TreeGrafter"/>
</dbReference>
<feature type="region of interest" description="Disordered" evidence="1">
    <location>
        <begin position="587"/>
        <end position="624"/>
    </location>
</feature>
<name>A0AAF0F5W5_9BASI</name>